<dbReference type="SUPFAM" id="SSF56672">
    <property type="entry name" value="DNA/RNA polymerases"/>
    <property type="match status" value="1"/>
</dbReference>
<dbReference type="Gene3D" id="3.30.70.270">
    <property type="match status" value="2"/>
</dbReference>
<evidence type="ECO:0000313" key="3">
    <source>
        <dbReference type="EMBL" id="KAK4472197.1"/>
    </source>
</evidence>
<name>A0AAE2D5R6_SCHME</name>
<dbReference type="InterPro" id="IPR050951">
    <property type="entry name" value="Retrovirus_Pol_polyprotein"/>
</dbReference>
<dbReference type="EMBL" id="JALJAT010000002">
    <property type="protein sequence ID" value="KAK4472197.1"/>
    <property type="molecule type" value="Genomic_DNA"/>
</dbReference>
<dbReference type="Pfam" id="PF17919">
    <property type="entry name" value="RT_RNaseH_2"/>
    <property type="match status" value="1"/>
</dbReference>
<keyword evidence="4" id="KW-1185">Reference proteome</keyword>
<dbReference type="InterPro" id="IPR043502">
    <property type="entry name" value="DNA/RNA_pol_sf"/>
</dbReference>
<reference evidence="3" key="2">
    <citation type="journal article" date="2023" name="Infect Dis Poverty">
        <title>Chromosome-scale genome of the human blood fluke Schistosoma mekongi and its implications for public health.</title>
        <authorList>
            <person name="Zhou M."/>
            <person name="Xu L."/>
            <person name="Xu D."/>
            <person name="Chen W."/>
            <person name="Khan J."/>
            <person name="Hu Y."/>
            <person name="Huang H."/>
            <person name="Wei H."/>
            <person name="Zhang Y."/>
            <person name="Chusongsang P."/>
            <person name="Tanasarnprasert K."/>
            <person name="Hu X."/>
            <person name="Limpanont Y."/>
            <person name="Lv Z."/>
        </authorList>
    </citation>
    <scope>NUCLEOTIDE SEQUENCE</scope>
    <source>
        <strain evidence="3">LV_2022a</strain>
    </source>
</reference>
<dbReference type="Pfam" id="PF00078">
    <property type="entry name" value="RVT_1"/>
    <property type="match status" value="1"/>
</dbReference>
<dbReference type="InterPro" id="IPR041577">
    <property type="entry name" value="RT_RNaseH_2"/>
</dbReference>
<dbReference type="CDD" id="cd01647">
    <property type="entry name" value="RT_LTR"/>
    <property type="match status" value="1"/>
</dbReference>
<proteinExistence type="predicted"/>
<dbReference type="InterPro" id="IPR000477">
    <property type="entry name" value="RT_dom"/>
</dbReference>
<accession>A0AAE2D5R6</accession>
<comment type="caution">
    <text evidence="3">The sequence shown here is derived from an EMBL/GenBank/DDBJ whole genome shotgun (WGS) entry which is preliminary data.</text>
</comment>
<organism evidence="3 4">
    <name type="scientific">Schistosoma mekongi</name>
    <name type="common">Parasitic worm</name>
    <dbReference type="NCBI Taxonomy" id="38744"/>
    <lineage>
        <taxon>Eukaryota</taxon>
        <taxon>Metazoa</taxon>
        <taxon>Spiralia</taxon>
        <taxon>Lophotrochozoa</taxon>
        <taxon>Platyhelminthes</taxon>
        <taxon>Trematoda</taxon>
        <taxon>Digenea</taxon>
        <taxon>Strigeidida</taxon>
        <taxon>Schistosomatoidea</taxon>
        <taxon>Schistosomatidae</taxon>
        <taxon>Schistosoma</taxon>
    </lineage>
</organism>
<dbReference type="AlphaFoldDB" id="A0AAE2D5R6"/>
<dbReference type="FunFam" id="3.30.70.270:FF:000020">
    <property type="entry name" value="Transposon Tf2-6 polyprotein-like Protein"/>
    <property type="match status" value="1"/>
</dbReference>
<feature type="domain" description="Reverse transcriptase" evidence="2">
    <location>
        <begin position="1"/>
        <end position="80"/>
    </location>
</feature>
<dbReference type="CDD" id="cd09274">
    <property type="entry name" value="RNase_HI_RT_Ty3"/>
    <property type="match status" value="1"/>
</dbReference>
<dbReference type="PANTHER" id="PTHR37984:SF5">
    <property type="entry name" value="PROTEIN NYNRIN-LIKE"/>
    <property type="match status" value="1"/>
</dbReference>
<dbReference type="PANTHER" id="PTHR37984">
    <property type="entry name" value="PROTEIN CBG26694"/>
    <property type="match status" value="1"/>
</dbReference>
<evidence type="ECO:0000259" key="2">
    <source>
        <dbReference type="PROSITE" id="PS50878"/>
    </source>
</evidence>
<evidence type="ECO:0000256" key="1">
    <source>
        <dbReference type="ARBA" id="ARBA00023268"/>
    </source>
</evidence>
<reference evidence="3" key="1">
    <citation type="submission" date="2022-04" db="EMBL/GenBank/DDBJ databases">
        <authorList>
            <person name="Xu L."/>
            <person name="Lv Z."/>
        </authorList>
    </citation>
    <scope>NUCLEOTIDE SEQUENCE</scope>
    <source>
        <strain evidence="3">LV_2022a</strain>
    </source>
</reference>
<dbReference type="GO" id="GO:0003824">
    <property type="term" value="F:catalytic activity"/>
    <property type="evidence" value="ECO:0007669"/>
    <property type="project" value="UniProtKB-KW"/>
</dbReference>
<dbReference type="Proteomes" id="UP001292079">
    <property type="component" value="Unassembled WGS sequence"/>
</dbReference>
<evidence type="ECO:0000313" key="4">
    <source>
        <dbReference type="Proteomes" id="UP001292079"/>
    </source>
</evidence>
<keyword evidence="1" id="KW-0511">Multifunctional enzyme</keyword>
<dbReference type="FunFam" id="3.30.70.270:FF:000003">
    <property type="entry name" value="Transposon Ty3-G Gag-Pol polyprotein"/>
    <property type="match status" value="1"/>
</dbReference>
<dbReference type="PROSITE" id="PS50878">
    <property type="entry name" value="RT_POL"/>
    <property type="match status" value="1"/>
</dbReference>
<sequence>MPFGLTNAPQTFRLFIDTVLRGLHFVYAYIDDLMIASTTPEEHVEYLQQLFQRLKEYGVTINPDKCELGKQSLQFLGHVVNFKGIVPIPEAVKVIRNYPLLNSFKKLRRFFGLINFYRKFLPHCAHIAQPLTDLSKGRFRSLNMTETAIKAFKQLKEMLSSATLLSRSDTNAPLALMTDASDTAVGAVLPHFINGQWEPLSFFSKRLNTSQTRYSTFGRELLAVYLAVKHFRHMLEGFAFTIFTDHKPLMKAFITKHDNYSPREV</sequence>
<gene>
    <name evidence="3" type="ORF">MN116_000501</name>
</gene>
<dbReference type="InterPro" id="IPR043128">
    <property type="entry name" value="Rev_trsase/Diguanyl_cyclase"/>
</dbReference>
<protein>
    <recommendedName>
        <fullName evidence="2">Reverse transcriptase domain-containing protein</fullName>
    </recommendedName>
</protein>